<sequence length="133" mass="14308">MGLPWHVCGWLLACQGMGIAGLSWLVKGVGAACLRARALMPWHGCGASAARAMGVSCAPAARIVGMLGAPMLRHFEAIRFEQNLPTSRINEVKHDKELQPHIASTNQTVPLTTTCSMETQLRETAQCLMLSLP</sequence>
<gene>
    <name evidence="1" type="ORF">CJ030_MR2G000191</name>
</gene>
<organism evidence="1 2">
    <name type="scientific">Morella rubra</name>
    <name type="common">Chinese bayberry</name>
    <dbReference type="NCBI Taxonomy" id="262757"/>
    <lineage>
        <taxon>Eukaryota</taxon>
        <taxon>Viridiplantae</taxon>
        <taxon>Streptophyta</taxon>
        <taxon>Embryophyta</taxon>
        <taxon>Tracheophyta</taxon>
        <taxon>Spermatophyta</taxon>
        <taxon>Magnoliopsida</taxon>
        <taxon>eudicotyledons</taxon>
        <taxon>Gunneridae</taxon>
        <taxon>Pentapetalae</taxon>
        <taxon>rosids</taxon>
        <taxon>fabids</taxon>
        <taxon>Fagales</taxon>
        <taxon>Myricaceae</taxon>
        <taxon>Morella</taxon>
    </lineage>
</organism>
<reference evidence="1 2" key="1">
    <citation type="journal article" date="2019" name="Plant Biotechnol. J.">
        <title>The red bayberry genome and genetic basis of sex determination.</title>
        <authorList>
            <person name="Jia H.M."/>
            <person name="Jia H.J."/>
            <person name="Cai Q.L."/>
            <person name="Wang Y."/>
            <person name="Zhao H.B."/>
            <person name="Yang W.F."/>
            <person name="Wang G.Y."/>
            <person name="Li Y.H."/>
            <person name="Zhan D.L."/>
            <person name="Shen Y.T."/>
            <person name="Niu Q.F."/>
            <person name="Chang L."/>
            <person name="Qiu J."/>
            <person name="Zhao L."/>
            <person name="Xie H.B."/>
            <person name="Fu W.Y."/>
            <person name="Jin J."/>
            <person name="Li X.W."/>
            <person name="Jiao Y."/>
            <person name="Zhou C.C."/>
            <person name="Tu T."/>
            <person name="Chai C.Y."/>
            <person name="Gao J.L."/>
            <person name="Fan L.J."/>
            <person name="van de Weg E."/>
            <person name="Wang J.Y."/>
            <person name="Gao Z.S."/>
        </authorList>
    </citation>
    <scope>NUCLEOTIDE SEQUENCE [LARGE SCALE GENOMIC DNA]</scope>
    <source>
        <tissue evidence="1">Leaves</tissue>
    </source>
</reference>
<evidence type="ECO:0000313" key="2">
    <source>
        <dbReference type="Proteomes" id="UP000516437"/>
    </source>
</evidence>
<proteinExistence type="predicted"/>
<name>A0A6A1WKQ9_9ROSI</name>
<dbReference type="Proteomes" id="UP000516437">
    <property type="component" value="Chromosome 2"/>
</dbReference>
<evidence type="ECO:0000313" key="1">
    <source>
        <dbReference type="EMBL" id="KAB1224308.1"/>
    </source>
</evidence>
<dbReference type="AlphaFoldDB" id="A0A6A1WKQ9"/>
<accession>A0A6A1WKQ9</accession>
<dbReference type="EMBL" id="RXIC02000020">
    <property type="protein sequence ID" value="KAB1224308.1"/>
    <property type="molecule type" value="Genomic_DNA"/>
</dbReference>
<comment type="caution">
    <text evidence="1">The sequence shown here is derived from an EMBL/GenBank/DDBJ whole genome shotgun (WGS) entry which is preliminary data.</text>
</comment>
<keyword evidence="2" id="KW-1185">Reference proteome</keyword>
<protein>
    <submittedName>
        <fullName evidence="1">Uncharacterized protein</fullName>
    </submittedName>
</protein>